<dbReference type="NCBIfam" id="NF001484">
    <property type="entry name" value="PRK00331.1"/>
    <property type="match status" value="1"/>
</dbReference>
<feature type="domain" description="Glutamine amidotransferase type-2" evidence="10">
    <location>
        <begin position="2"/>
        <end position="220"/>
    </location>
</feature>
<dbReference type="SUPFAM" id="SSF53697">
    <property type="entry name" value="SIS domain"/>
    <property type="match status" value="1"/>
</dbReference>
<sequence length="606" mass="66357">MCGIVGYIGSENAAPVLHRALTRLEYRGYDSAGIATVFNGRVFVKKDSGRIEEIHKRLNLDDMPGGVGIAHTRWATHGGPSQANAHPHLDCSNSIAVVHNGVIENFLQLRKELTELNHVFKSKTDTEVIVHLVEEYHVRQGKPLLEAFLTALERIQGSYAVALISSNAAREILVARNDAPLAIGVGDGFNFISSDVTAFIEKTKRAVFLQNGEAAVVRADGYDIIKLATRGAVARKPVTLLWDIEMAEKHGYPHFTLKEIHEQPEALRNALRLQNIYVDLLTELLDRGRDIFLLGAGTSYHACLAGSYLFSKIARVATYPVVASEFVENYGASVNADTVILAVSQSGETADVLNALEHARLRAATILGITNTVGSTLTRISRAYVLQNSGPEIGVAATKTYTAQVLVLTQLALRLAKLRGKLAQFEMDEFKETLVNIPGIVEVVISRVEKPMREVAEKLVDKDVLLFLGRGVSSSTAAEARLKVMELSYIPCISYSAGESKHGPISIIDKGFPVFFIVPPDDDRKQNIGNIMEMKARGAMIIAVADENDDEVRELSDIFIGMPAVHPLLSPIPYVIPFQFLAYYLAILRGNDPDKPRNLAKSVTVL</sequence>
<dbReference type="Proteomes" id="UP000608579">
    <property type="component" value="Unassembled WGS sequence"/>
</dbReference>
<keyword evidence="5 9" id="KW-0808">Transferase</keyword>
<dbReference type="GO" id="GO:0006002">
    <property type="term" value="P:fructose 6-phosphate metabolic process"/>
    <property type="evidence" value="ECO:0007669"/>
    <property type="project" value="TreeGrafter"/>
</dbReference>
<accession>A0A832ZXP4</accession>
<dbReference type="PANTHER" id="PTHR10937:SF0">
    <property type="entry name" value="GLUTAMINE--FRUCTOSE-6-PHOSPHATE TRANSAMINASE (ISOMERIZING)"/>
    <property type="match status" value="1"/>
</dbReference>
<dbReference type="GO" id="GO:0005737">
    <property type="term" value="C:cytoplasm"/>
    <property type="evidence" value="ECO:0007669"/>
    <property type="project" value="UniProtKB-SubCell"/>
</dbReference>
<dbReference type="NCBIfam" id="TIGR01135">
    <property type="entry name" value="glmS"/>
    <property type="match status" value="1"/>
</dbReference>
<dbReference type="InterPro" id="IPR047084">
    <property type="entry name" value="GFAT_N"/>
</dbReference>
<dbReference type="HAMAP" id="MF_00164">
    <property type="entry name" value="GlmS"/>
    <property type="match status" value="1"/>
</dbReference>
<dbReference type="InterPro" id="IPR035466">
    <property type="entry name" value="GlmS/AgaS_SIS"/>
</dbReference>
<comment type="caution">
    <text evidence="12">The sequence shown here is derived from an EMBL/GenBank/DDBJ whole genome shotgun (WGS) entry which is preliminary data.</text>
</comment>
<dbReference type="PROSITE" id="PS51464">
    <property type="entry name" value="SIS"/>
    <property type="match status" value="2"/>
</dbReference>
<evidence type="ECO:0000259" key="11">
    <source>
        <dbReference type="PROSITE" id="PS51464"/>
    </source>
</evidence>
<feature type="domain" description="SIS" evidence="11">
    <location>
        <begin position="281"/>
        <end position="421"/>
    </location>
</feature>
<name>A0A832ZXP4_CALS0</name>
<comment type="subunit">
    <text evidence="9">Homodimer.</text>
</comment>
<feature type="domain" description="SIS" evidence="11">
    <location>
        <begin position="455"/>
        <end position="596"/>
    </location>
</feature>
<dbReference type="GO" id="GO:0097367">
    <property type="term" value="F:carbohydrate derivative binding"/>
    <property type="evidence" value="ECO:0007669"/>
    <property type="project" value="InterPro"/>
</dbReference>
<dbReference type="FunFam" id="3.60.20.10:FF:000006">
    <property type="entry name" value="Glutamine--fructose-6-phosphate aminotransferase [isomerizing]"/>
    <property type="match status" value="1"/>
</dbReference>
<dbReference type="GO" id="GO:0005975">
    <property type="term" value="P:carbohydrate metabolic process"/>
    <property type="evidence" value="ECO:0007669"/>
    <property type="project" value="UniProtKB-UniRule"/>
</dbReference>
<keyword evidence="6" id="KW-0677">Repeat</keyword>
<comment type="subcellular location">
    <subcellularLocation>
        <location evidence="9">Cytoplasm</location>
    </subcellularLocation>
</comment>
<proteinExistence type="inferred from homology"/>
<dbReference type="CDD" id="cd00714">
    <property type="entry name" value="GFAT"/>
    <property type="match status" value="1"/>
</dbReference>
<organism evidence="12 13">
    <name type="scientific">Caldiarchaeum subterraneum</name>
    <dbReference type="NCBI Taxonomy" id="311458"/>
    <lineage>
        <taxon>Archaea</taxon>
        <taxon>Nitrososphaerota</taxon>
        <taxon>Candidatus Caldarchaeales</taxon>
        <taxon>Candidatus Caldarchaeaceae</taxon>
        <taxon>Candidatus Caldarchaeum</taxon>
    </lineage>
</organism>
<dbReference type="InterPro" id="IPR005855">
    <property type="entry name" value="GFAT"/>
</dbReference>
<comment type="catalytic activity">
    <reaction evidence="1 9">
        <text>D-fructose 6-phosphate + L-glutamine = D-glucosamine 6-phosphate + L-glutamate</text>
        <dbReference type="Rhea" id="RHEA:13237"/>
        <dbReference type="ChEBI" id="CHEBI:29985"/>
        <dbReference type="ChEBI" id="CHEBI:58359"/>
        <dbReference type="ChEBI" id="CHEBI:58725"/>
        <dbReference type="ChEBI" id="CHEBI:61527"/>
        <dbReference type="EC" id="2.6.1.16"/>
    </reaction>
</comment>
<evidence type="ECO:0000256" key="6">
    <source>
        <dbReference type="ARBA" id="ARBA00022737"/>
    </source>
</evidence>
<keyword evidence="9" id="KW-0963">Cytoplasm</keyword>
<evidence type="ECO:0000313" key="12">
    <source>
        <dbReference type="EMBL" id="HIQ30471.1"/>
    </source>
</evidence>
<evidence type="ECO:0000313" key="13">
    <source>
        <dbReference type="Proteomes" id="UP000608579"/>
    </source>
</evidence>
<dbReference type="SUPFAM" id="SSF56235">
    <property type="entry name" value="N-terminal nucleophile aminohydrolases (Ntn hydrolases)"/>
    <property type="match status" value="1"/>
</dbReference>
<dbReference type="GO" id="GO:0004360">
    <property type="term" value="F:glutamine-fructose-6-phosphate transaminase (isomerizing) activity"/>
    <property type="evidence" value="ECO:0007669"/>
    <property type="project" value="UniProtKB-UniRule"/>
</dbReference>
<dbReference type="InterPro" id="IPR001347">
    <property type="entry name" value="SIS_dom"/>
</dbReference>
<comment type="function">
    <text evidence="8 9">Catalyzes the first step in hexosamine metabolism, converting fructose-6P into glucosamine-6P using glutamine as a nitrogen source.</text>
</comment>
<feature type="active site" description="Nucleophile; for GATase activity" evidence="9">
    <location>
        <position position="2"/>
    </location>
</feature>
<dbReference type="InterPro" id="IPR046348">
    <property type="entry name" value="SIS_dom_sf"/>
</dbReference>
<evidence type="ECO:0000256" key="4">
    <source>
        <dbReference type="ARBA" id="ARBA00022576"/>
    </source>
</evidence>
<dbReference type="PANTHER" id="PTHR10937">
    <property type="entry name" value="GLUCOSAMINE--FRUCTOSE-6-PHOSPHATE AMINOTRANSFERASE, ISOMERIZING"/>
    <property type="match status" value="1"/>
</dbReference>
<dbReference type="CDD" id="cd05009">
    <property type="entry name" value="SIS_GlmS_GlmD_2"/>
    <property type="match status" value="1"/>
</dbReference>
<evidence type="ECO:0000256" key="5">
    <source>
        <dbReference type="ARBA" id="ARBA00022679"/>
    </source>
</evidence>
<dbReference type="InterPro" id="IPR029055">
    <property type="entry name" value="Ntn_hydrolases_N"/>
</dbReference>
<dbReference type="GO" id="GO:0006487">
    <property type="term" value="P:protein N-linked glycosylation"/>
    <property type="evidence" value="ECO:0007669"/>
    <property type="project" value="TreeGrafter"/>
</dbReference>
<keyword evidence="4 9" id="KW-0032">Aminotransferase</keyword>
<evidence type="ECO:0000256" key="9">
    <source>
        <dbReference type="HAMAP-Rule" id="MF_00164"/>
    </source>
</evidence>
<reference evidence="12" key="1">
    <citation type="journal article" date="2020" name="ISME J.">
        <title>Gammaproteobacteria mediating utilization of methyl-, sulfur- and petroleum organic compounds in deep ocean hydrothermal plumes.</title>
        <authorList>
            <person name="Zhou Z."/>
            <person name="Liu Y."/>
            <person name="Pan J."/>
            <person name="Cron B.R."/>
            <person name="Toner B.M."/>
            <person name="Anantharaman K."/>
            <person name="Breier J.A."/>
            <person name="Dick G.J."/>
            <person name="Li M."/>
        </authorList>
    </citation>
    <scope>NUCLEOTIDE SEQUENCE</scope>
    <source>
        <strain evidence="12">SZUA-1515</strain>
    </source>
</reference>
<dbReference type="GO" id="GO:0006047">
    <property type="term" value="P:UDP-N-acetylglucosamine metabolic process"/>
    <property type="evidence" value="ECO:0007669"/>
    <property type="project" value="TreeGrafter"/>
</dbReference>
<evidence type="ECO:0000256" key="8">
    <source>
        <dbReference type="ARBA" id="ARBA00055466"/>
    </source>
</evidence>
<evidence type="ECO:0000256" key="3">
    <source>
        <dbReference type="ARBA" id="ARBA00016090"/>
    </source>
</evidence>
<dbReference type="Gene3D" id="3.40.50.10490">
    <property type="entry name" value="Glucose-6-phosphate isomerase like protein, domain 1"/>
    <property type="match status" value="2"/>
</dbReference>
<dbReference type="CDD" id="cd05008">
    <property type="entry name" value="SIS_GlmS_GlmD_1"/>
    <property type="match status" value="1"/>
</dbReference>
<keyword evidence="7" id="KW-0315">Glutamine amidotransferase</keyword>
<dbReference type="EC" id="2.6.1.16" evidence="2 9"/>
<feature type="active site" description="For Fru-6P isomerization activity" evidence="9">
    <location>
        <position position="601"/>
    </location>
</feature>
<dbReference type="AlphaFoldDB" id="A0A832ZXP4"/>
<feature type="initiator methionine" description="Removed" evidence="9">
    <location>
        <position position="1"/>
    </location>
</feature>
<protein>
    <recommendedName>
        <fullName evidence="3 9">Glutamine--fructose-6-phosphate aminotransferase [isomerizing]</fullName>
        <ecNumber evidence="2 9">2.6.1.16</ecNumber>
    </recommendedName>
    <alternativeName>
        <fullName evidence="9">D-fructose-6-phosphate amidotransferase</fullName>
    </alternativeName>
    <alternativeName>
        <fullName evidence="9">GFAT</fullName>
    </alternativeName>
    <alternativeName>
        <fullName evidence="9">Glucosamine-6-phosphate synthase</fullName>
    </alternativeName>
    <alternativeName>
        <fullName evidence="9">Hexosephosphate aminotransferase</fullName>
    </alternativeName>
    <alternativeName>
        <fullName evidence="9">L-glutamine--D-fructose-6-phosphate amidotransferase</fullName>
    </alternativeName>
</protein>
<evidence type="ECO:0000256" key="7">
    <source>
        <dbReference type="ARBA" id="ARBA00022962"/>
    </source>
</evidence>
<dbReference type="InterPro" id="IPR017932">
    <property type="entry name" value="GATase_2_dom"/>
</dbReference>
<evidence type="ECO:0000256" key="1">
    <source>
        <dbReference type="ARBA" id="ARBA00001031"/>
    </source>
</evidence>
<dbReference type="Pfam" id="PF13522">
    <property type="entry name" value="GATase_6"/>
    <property type="match status" value="1"/>
</dbReference>
<dbReference type="Gene3D" id="3.60.20.10">
    <property type="entry name" value="Glutamine Phosphoribosylpyrophosphate, subunit 1, domain 1"/>
    <property type="match status" value="1"/>
</dbReference>
<gene>
    <name evidence="9 12" type="primary">glmS</name>
    <name evidence="12" type="ORF">EYH45_07930</name>
</gene>
<dbReference type="EMBL" id="DQVM01000157">
    <property type="protein sequence ID" value="HIQ30471.1"/>
    <property type="molecule type" value="Genomic_DNA"/>
</dbReference>
<dbReference type="InterPro" id="IPR035490">
    <property type="entry name" value="GlmS/FrlB_SIS"/>
</dbReference>
<dbReference type="PROSITE" id="PS51278">
    <property type="entry name" value="GATASE_TYPE_2"/>
    <property type="match status" value="1"/>
</dbReference>
<evidence type="ECO:0000259" key="10">
    <source>
        <dbReference type="PROSITE" id="PS51278"/>
    </source>
</evidence>
<dbReference type="Pfam" id="PF01380">
    <property type="entry name" value="SIS"/>
    <property type="match status" value="2"/>
</dbReference>
<evidence type="ECO:0000256" key="2">
    <source>
        <dbReference type="ARBA" id="ARBA00012916"/>
    </source>
</evidence>